<evidence type="ECO:0000313" key="1">
    <source>
        <dbReference type="EMBL" id="MBB2996680.1"/>
    </source>
</evidence>
<dbReference type="AlphaFoldDB" id="A0A839QLL3"/>
<dbReference type="Proteomes" id="UP000523000">
    <property type="component" value="Unassembled WGS sequence"/>
</dbReference>
<protein>
    <submittedName>
        <fullName evidence="1">Uncharacterized protein</fullName>
    </submittedName>
</protein>
<evidence type="ECO:0000313" key="2">
    <source>
        <dbReference type="Proteomes" id="UP000523000"/>
    </source>
</evidence>
<name>A0A839QLL3_9MICC</name>
<comment type="caution">
    <text evidence="1">The sequence shown here is derived from an EMBL/GenBank/DDBJ whole genome shotgun (WGS) entry which is preliminary data.</text>
</comment>
<dbReference type="EMBL" id="JACHVS010000002">
    <property type="protein sequence ID" value="MBB2996680.1"/>
    <property type="molecule type" value="Genomic_DNA"/>
</dbReference>
<accession>A0A839QLL3</accession>
<proteinExistence type="predicted"/>
<sequence length="70" mass="8133">MIEVPEHRRILAREFVLVRRSMFMYRRVRIAGKLRIPIEVALRAGSIFGNGMTKGTPEMVRIPSRPGRVR</sequence>
<gene>
    <name evidence="1" type="ORF">E9229_002927</name>
</gene>
<reference evidence="1 2" key="1">
    <citation type="submission" date="2020-08" db="EMBL/GenBank/DDBJ databases">
        <title>Sequencing the genomes of 1000 actinobacteria strains.</title>
        <authorList>
            <person name="Klenk H.-P."/>
        </authorList>
    </citation>
    <scope>NUCLEOTIDE SEQUENCE [LARGE SCALE GENOMIC DNA]</scope>
    <source>
        <strain evidence="1 2">DSM 22826</strain>
    </source>
</reference>
<keyword evidence="2" id="KW-1185">Reference proteome</keyword>
<organism evidence="1 2">
    <name type="scientific">Paeniglutamicibacter cryotolerans</name>
    <dbReference type="NCBI Taxonomy" id="670079"/>
    <lineage>
        <taxon>Bacteria</taxon>
        <taxon>Bacillati</taxon>
        <taxon>Actinomycetota</taxon>
        <taxon>Actinomycetes</taxon>
        <taxon>Micrococcales</taxon>
        <taxon>Micrococcaceae</taxon>
        <taxon>Paeniglutamicibacter</taxon>
    </lineage>
</organism>